<comment type="subcellular location">
    <subcellularLocation>
        <location evidence="1 10">Cell outer membrane</location>
        <topology evidence="1 10">Multi-pass membrane protein</topology>
    </subcellularLocation>
</comment>
<evidence type="ECO:0000256" key="5">
    <source>
        <dbReference type="ARBA" id="ARBA00022692"/>
    </source>
</evidence>
<dbReference type="RefSeq" id="WP_344762307.1">
    <property type="nucleotide sequence ID" value="NZ_BAAAZE010000005.1"/>
</dbReference>
<feature type="signal peptide" evidence="12">
    <location>
        <begin position="1"/>
        <end position="22"/>
    </location>
</feature>
<evidence type="ECO:0000256" key="6">
    <source>
        <dbReference type="ARBA" id="ARBA00023077"/>
    </source>
</evidence>
<dbReference type="SUPFAM" id="SSF56935">
    <property type="entry name" value="Porins"/>
    <property type="match status" value="1"/>
</dbReference>
<evidence type="ECO:0000259" key="13">
    <source>
        <dbReference type="Pfam" id="PF00593"/>
    </source>
</evidence>
<keyword evidence="5 10" id="KW-0812">Transmembrane</keyword>
<dbReference type="PANTHER" id="PTHR30069:SF40">
    <property type="entry name" value="TONB-DEPENDENT RECEPTOR NMB0964-RELATED"/>
    <property type="match status" value="1"/>
</dbReference>
<dbReference type="EMBL" id="BAAAZE010000005">
    <property type="protein sequence ID" value="GAA4017666.1"/>
    <property type="molecule type" value="Genomic_DNA"/>
</dbReference>
<protein>
    <submittedName>
        <fullName evidence="15">TonB-dependent receptor</fullName>
    </submittedName>
</protein>
<dbReference type="InterPro" id="IPR012910">
    <property type="entry name" value="Plug_dom"/>
</dbReference>
<dbReference type="PANTHER" id="PTHR30069">
    <property type="entry name" value="TONB-DEPENDENT OUTER MEMBRANE RECEPTOR"/>
    <property type="match status" value="1"/>
</dbReference>
<evidence type="ECO:0000256" key="10">
    <source>
        <dbReference type="PROSITE-ProRule" id="PRU01360"/>
    </source>
</evidence>
<evidence type="ECO:0000256" key="11">
    <source>
        <dbReference type="RuleBase" id="RU003357"/>
    </source>
</evidence>
<dbReference type="PROSITE" id="PS52016">
    <property type="entry name" value="TONB_DEPENDENT_REC_3"/>
    <property type="match status" value="1"/>
</dbReference>
<evidence type="ECO:0000256" key="7">
    <source>
        <dbReference type="ARBA" id="ARBA00023136"/>
    </source>
</evidence>
<evidence type="ECO:0000256" key="8">
    <source>
        <dbReference type="ARBA" id="ARBA00023170"/>
    </source>
</evidence>
<evidence type="ECO:0000313" key="16">
    <source>
        <dbReference type="Proteomes" id="UP001501353"/>
    </source>
</evidence>
<dbReference type="InterPro" id="IPR036942">
    <property type="entry name" value="Beta-barrel_TonB_sf"/>
</dbReference>
<reference evidence="16" key="1">
    <citation type="journal article" date="2019" name="Int. J. Syst. Evol. Microbiol.">
        <title>The Global Catalogue of Microorganisms (GCM) 10K type strain sequencing project: providing services to taxonomists for standard genome sequencing and annotation.</title>
        <authorList>
            <consortium name="The Broad Institute Genomics Platform"/>
            <consortium name="The Broad Institute Genome Sequencing Center for Infectious Disease"/>
            <person name="Wu L."/>
            <person name="Ma J."/>
        </authorList>
    </citation>
    <scope>NUCLEOTIDE SEQUENCE [LARGE SCALE GENOMIC DNA]</scope>
    <source>
        <strain evidence="16">JCM 16673</strain>
    </source>
</reference>
<dbReference type="Pfam" id="PF07715">
    <property type="entry name" value="Plug"/>
    <property type="match status" value="1"/>
</dbReference>
<organism evidence="15 16">
    <name type="scientific">Actimicrobium antarcticum</name>
    <dbReference type="NCBI Taxonomy" id="1051899"/>
    <lineage>
        <taxon>Bacteria</taxon>
        <taxon>Pseudomonadati</taxon>
        <taxon>Pseudomonadota</taxon>
        <taxon>Betaproteobacteria</taxon>
        <taxon>Burkholderiales</taxon>
        <taxon>Oxalobacteraceae</taxon>
        <taxon>Actimicrobium</taxon>
    </lineage>
</organism>
<dbReference type="InterPro" id="IPR037066">
    <property type="entry name" value="Plug_dom_sf"/>
</dbReference>
<keyword evidence="4 10" id="KW-1134">Transmembrane beta strand</keyword>
<feature type="domain" description="TonB-dependent receptor plug" evidence="14">
    <location>
        <begin position="49"/>
        <end position="148"/>
    </location>
</feature>
<dbReference type="InterPro" id="IPR000531">
    <property type="entry name" value="Beta-barrel_TonB"/>
</dbReference>
<feature type="chain" id="PRO_5047284436" evidence="12">
    <location>
        <begin position="23"/>
        <end position="662"/>
    </location>
</feature>
<evidence type="ECO:0000313" key="15">
    <source>
        <dbReference type="EMBL" id="GAA4017666.1"/>
    </source>
</evidence>
<keyword evidence="8 15" id="KW-0675">Receptor</keyword>
<comment type="similarity">
    <text evidence="2 10 11">Belongs to the TonB-dependent receptor family.</text>
</comment>
<keyword evidence="12" id="KW-0732">Signal</keyword>
<comment type="caution">
    <text evidence="15">The sequence shown here is derived from an EMBL/GenBank/DDBJ whole genome shotgun (WGS) entry which is preliminary data.</text>
</comment>
<keyword evidence="7 10" id="KW-0472">Membrane</keyword>
<proteinExistence type="inferred from homology"/>
<gene>
    <name evidence="15" type="ORF">GCM10022212_11710</name>
</gene>
<keyword evidence="16" id="KW-1185">Reference proteome</keyword>
<keyword evidence="6 11" id="KW-0798">TonB box</keyword>
<dbReference type="Pfam" id="PF00593">
    <property type="entry name" value="TonB_dep_Rec_b-barrel"/>
    <property type="match status" value="1"/>
</dbReference>
<evidence type="ECO:0000256" key="9">
    <source>
        <dbReference type="ARBA" id="ARBA00023237"/>
    </source>
</evidence>
<evidence type="ECO:0000256" key="4">
    <source>
        <dbReference type="ARBA" id="ARBA00022452"/>
    </source>
</evidence>
<dbReference type="InterPro" id="IPR039426">
    <property type="entry name" value="TonB-dep_rcpt-like"/>
</dbReference>
<evidence type="ECO:0000256" key="3">
    <source>
        <dbReference type="ARBA" id="ARBA00022448"/>
    </source>
</evidence>
<evidence type="ECO:0000256" key="2">
    <source>
        <dbReference type="ARBA" id="ARBA00009810"/>
    </source>
</evidence>
<dbReference type="Proteomes" id="UP001501353">
    <property type="component" value="Unassembled WGS sequence"/>
</dbReference>
<dbReference type="Gene3D" id="2.40.170.20">
    <property type="entry name" value="TonB-dependent receptor, beta-barrel domain"/>
    <property type="match status" value="1"/>
</dbReference>
<sequence>MHAQRTLLAGAILSALSSLSNAQTIDPTLQTIVVTASPFGANEGDQILAPAKVLSGDELRNKLGGSLGDTLSHELGVSSSAFGAGASRPIIRGLEGSRIKILQNGMAVSDVSGLSNDHAVATDGPTAKQIEILRGPAALLYGSGAIGGLVNVVNDRIPTTLAPVPTGEAEMRYGTVDQAKNLSISADTAAGPIGLHVDGSVRNSNDYKIPEARVQGDPNSGGGTLPLSFSRQNSLGAGASIIQDWGHIGASVSEVKNRYGIPTLDGSQIDQQQRRYDIDALVNAPFAAFETFKFKVGYTDYKHSELDLRDVPQTNFANRSLETRSELTHKPIAGFRGTFGLQTENTNFSALNATDGGPDTVPVTRSTANAAFLVEERDFGPVRMNAGVRLESVKRTPTGNLERKFDLASYSVGGLWTFIEGYGAGATASVAQRAPTADELYSSGPHDSTATFDIGNPNFAKETSRNIELTLQKNSGIVRWKTNLFQTKAKNFVYGQIAGNTVDDQGNPGGTLKERIFSQAGATIRGAEAEITYNAHGNGTSLRGFADTSRGTLDDAGSLPLQPATRFGIDIGYKAGAWRSSASLVHALQQERLASFETSATPGYTLLDANLSYTWKVGETNVTWFASAKNLLNQDIRLSTSILKDVAPLPGRNLIVGLRTRF</sequence>
<evidence type="ECO:0000256" key="12">
    <source>
        <dbReference type="SAM" id="SignalP"/>
    </source>
</evidence>
<name>A0ABP7SWW2_9BURK</name>
<keyword evidence="3 10" id="KW-0813">Transport</keyword>
<feature type="domain" description="TonB-dependent receptor-like beta-barrel" evidence="13">
    <location>
        <begin position="263"/>
        <end position="631"/>
    </location>
</feature>
<evidence type="ECO:0000259" key="14">
    <source>
        <dbReference type="Pfam" id="PF07715"/>
    </source>
</evidence>
<accession>A0ABP7SWW2</accession>
<keyword evidence="9 10" id="KW-0998">Cell outer membrane</keyword>
<dbReference type="Gene3D" id="2.170.130.10">
    <property type="entry name" value="TonB-dependent receptor, plug domain"/>
    <property type="match status" value="1"/>
</dbReference>
<evidence type="ECO:0000256" key="1">
    <source>
        <dbReference type="ARBA" id="ARBA00004571"/>
    </source>
</evidence>